<feature type="domain" description="GST C-terminal" evidence="3">
    <location>
        <begin position="95"/>
        <end position="231"/>
    </location>
</feature>
<dbReference type="InterPro" id="IPR004046">
    <property type="entry name" value="GST_C"/>
</dbReference>
<feature type="domain" description="GST N-terminal" evidence="2">
    <location>
        <begin position="5"/>
        <end position="86"/>
    </location>
</feature>
<dbReference type="PROSITE" id="PS50405">
    <property type="entry name" value="GST_CTER"/>
    <property type="match status" value="1"/>
</dbReference>
<name>A0AAD4KYM7_9EURO</name>
<dbReference type="SFLD" id="SFLDS00019">
    <property type="entry name" value="Glutathione_Transferase_(cytos"/>
    <property type="match status" value="1"/>
</dbReference>
<protein>
    <submittedName>
        <fullName evidence="4">Glutathione S-transferase</fullName>
    </submittedName>
</protein>
<dbReference type="Pfam" id="PF13417">
    <property type="entry name" value="GST_N_3"/>
    <property type="match status" value="1"/>
</dbReference>
<evidence type="ECO:0000313" key="5">
    <source>
        <dbReference type="Proteomes" id="UP001201262"/>
    </source>
</evidence>
<evidence type="ECO:0000259" key="3">
    <source>
        <dbReference type="PROSITE" id="PS50405"/>
    </source>
</evidence>
<dbReference type="SUPFAM" id="SSF52833">
    <property type="entry name" value="Thioredoxin-like"/>
    <property type="match status" value="1"/>
</dbReference>
<dbReference type="Pfam" id="PF00043">
    <property type="entry name" value="GST_C"/>
    <property type="match status" value="1"/>
</dbReference>
<dbReference type="GeneID" id="70242791"/>
<reference evidence="4" key="1">
    <citation type="submission" date="2021-12" db="EMBL/GenBank/DDBJ databases">
        <title>Convergent genome expansion in fungi linked to evolution of root-endophyte symbiosis.</title>
        <authorList>
            <consortium name="DOE Joint Genome Institute"/>
            <person name="Ke Y.-H."/>
            <person name="Bonito G."/>
            <person name="Liao H.-L."/>
            <person name="Looney B."/>
            <person name="Rojas-Flechas A."/>
            <person name="Nash J."/>
            <person name="Hameed K."/>
            <person name="Schadt C."/>
            <person name="Martin F."/>
            <person name="Crous P.W."/>
            <person name="Miettinen O."/>
            <person name="Magnuson J.K."/>
            <person name="Labbe J."/>
            <person name="Jacobson D."/>
            <person name="Doktycz M.J."/>
            <person name="Veneault-Fourrey C."/>
            <person name="Kuo A."/>
            <person name="Mondo S."/>
            <person name="Calhoun S."/>
            <person name="Riley R."/>
            <person name="Ohm R."/>
            <person name="LaButti K."/>
            <person name="Andreopoulos B."/>
            <person name="Pangilinan J."/>
            <person name="Nolan M."/>
            <person name="Tritt A."/>
            <person name="Clum A."/>
            <person name="Lipzen A."/>
            <person name="Daum C."/>
            <person name="Barry K."/>
            <person name="Grigoriev I.V."/>
            <person name="Vilgalys R."/>
        </authorList>
    </citation>
    <scope>NUCLEOTIDE SEQUENCE</scope>
    <source>
        <strain evidence="4">PMI_201</strain>
    </source>
</reference>
<dbReference type="PANTHER" id="PTHR44051:SF23">
    <property type="entry name" value="GLUTATHIONE S-TRANSFERASE-LIKE PROTEIN TPCF"/>
    <property type="match status" value="1"/>
</dbReference>
<evidence type="ECO:0000313" key="4">
    <source>
        <dbReference type="EMBL" id="KAH8703372.1"/>
    </source>
</evidence>
<proteinExistence type="inferred from homology"/>
<accession>A0AAD4KYM7</accession>
<dbReference type="PANTHER" id="PTHR44051">
    <property type="entry name" value="GLUTATHIONE S-TRANSFERASE-RELATED"/>
    <property type="match status" value="1"/>
</dbReference>
<dbReference type="SFLD" id="SFLDG00358">
    <property type="entry name" value="Main_(cytGST)"/>
    <property type="match status" value="1"/>
</dbReference>
<dbReference type="EMBL" id="JAJTJA010000002">
    <property type="protein sequence ID" value="KAH8703372.1"/>
    <property type="molecule type" value="Genomic_DNA"/>
</dbReference>
<evidence type="ECO:0000259" key="2">
    <source>
        <dbReference type="PROSITE" id="PS50404"/>
    </source>
</evidence>
<comment type="similarity">
    <text evidence="1">Belongs to the GST superfamily.</text>
</comment>
<dbReference type="InterPro" id="IPR010987">
    <property type="entry name" value="Glutathione-S-Trfase_C-like"/>
</dbReference>
<dbReference type="SUPFAM" id="SSF47616">
    <property type="entry name" value="GST C-terminal domain-like"/>
    <property type="match status" value="1"/>
</dbReference>
<gene>
    <name evidence="4" type="ORF">BGW36DRAFT_312469</name>
</gene>
<sequence>MAAIKPIAIYGSFIGPNPLKVALILEVLGLPHEDIEVPYGEVKSPSYLAINPNGRLPSIHDPNTGITVWESGAIIEYLIERYDTTEPRKLSFAPKTPEAEHARQWLYLQTTGQGPYYGQGYWFMKFHSEKIQSAVDRYVNEAKRVTGVLDGWLAKQKEEFKGEPGDGPWLVGNKLSYADLAFIPWQRGARLGFGHLGFDAKEFPYENDWYERMINIPAVKAMLEKEQKRRAEIDAQKK</sequence>
<dbReference type="InterPro" id="IPR004045">
    <property type="entry name" value="Glutathione_S-Trfase_N"/>
</dbReference>
<evidence type="ECO:0000256" key="1">
    <source>
        <dbReference type="ARBA" id="ARBA00007409"/>
    </source>
</evidence>
<dbReference type="CDD" id="cd03048">
    <property type="entry name" value="GST_N_Ure2p_like"/>
    <property type="match status" value="1"/>
</dbReference>
<dbReference type="RefSeq" id="XP_046076390.1">
    <property type="nucleotide sequence ID" value="XM_046212504.1"/>
</dbReference>
<dbReference type="PROSITE" id="PS50404">
    <property type="entry name" value="GST_NTER"/>
    <property type="match status" value="1"/>
</dbReference>
<dbReference type="Proteomes" id="UP001201262">
    <property type="component" value="Unassembled WGS sequence"/>
</dbReference>
<keyword evidence="5" id="KW-1185">Reference proteome</keyword>
<organism evidence="4 5">
    <name type="scientific">Talaromyces proteolyticus</name>
    <dbReference type="NCBI Taxonomy" id="1131652"/>
    <lineage>
        <taxon>Eukaryota</taxon>
        <taxon>Fungi</taxon>
        <taxon>Dikarya</taxon>
        <taxon>Ascomycota</taxon>
        <taxon>Pezizomycotina</taxon>
        <taxon>Eurotiomycetes</taxon>
        <taxon>Eurotiomycetidae</taxon>
        <taxon>Eurotiales</taxon>
        <taxon>Trichocomaceae</taxon>
        <taxon>Talaromyces</taxon>
        <taxon>Talaromyces sect. Bacilispori</taxon>
    </lineage>
</organism>
<comment type="caution">
    <text evidence="4">The sequence shown here is derived from an EMBL/GenBank/DDBJ whole genome shotgun (WGS) entry which is preliminary data.</text>
</comment>
<dbReference type="AlphaFoldDB" id="A0AAD4KYM7"/>
<dbReference type="InterPro" id="IPR036282">
    <property type="entry name" value="Glutathione-S-Trfase_C_sf"/>
</dbReference>
<dbReference type="InterPro" id="IPR036249">
    <property type="entry name" value="Thioredoxin-like_sf"/>
</dbReference>
<dbReference type="Gene3D" id="1.20.1050.130">
    <property type="match status" value="1"/>
</dbReference>
<dbReference type="InterPro" id="IPR040079">
    <property type="entry name" value="Glutathione_S-Trfase"/>
</dbReference>